<evidence type="ECO:0000256" key="3">
    <source>
        <dbReference type="ARBA" id="ARBA00021718"/>
    </source>
</evidence>
<evidence type="ECO:0000313" key="18">
    <source>
        <dbReference type="EMBL" id="RGU29343.1"/>
    </source>
</evidence>
<evidence type="ECO:0000313" key="40">
    <source>
        <dbReference type="Proteomes" id="UP000286581"/>
    </source>
</evidence>
<dbReference type="Proteomes" id="UP000283765">
    <property type="component" value="Unassembled WGS sequence"/>
</dbReference>
<dbReference type="EMBL" id="QSAZ01000002">
    <property type="protein sequence ID" value="RGW88995.1"/>
    <property type="molecule type" value="Genomic_DNA"/>
</dbReference>
<evidence type="ECO:0000256" key="7">
    <source>
        <dbReference type="ARBA" id="ARBA00023136"/>
    </source>
</evidence>
<evidence type="ECO:0000313" key="33">
    <source>
        <dbReference type="Proteomes" id="UP000283501"/>
    </source>
</evidence>
<accession>A0A173W8Y7</accession>
<feature type="transmembrane region" description="Helical" evidence="9">
    <location>
        <begin position="52"/>
        <end position="71"/>
    </location>
</feature>
<dbReference type="InterPro" id="IPR002191">
    <property type="entry name" value="Bac_export_3"/>
</dbReference>
<dbReference type="Proteomes" id="UP000285209">
    <property type="component" value="Unassembled WGS sequence"/>
</dbReference>
<gene>
    <name evidence="9 10" type="primary">fliQ</name>
    <name evidence="27" type="ORF">DW001_00230</name>
    <name evidence="26" type="ORF">DW038_01560</name>
    <name evidence="25" type="ORF">DW703_00090</name>
    <name evidence="24" type="ORF">DW775_02805</name>
    <name evidence="23" type="ORF">DW912_04310</name>
    <name evidence="22" type="ORF">DW975_01305</name>
    <name evidence="20" type="ORF">DWV45_02315</name>
    <name evidence="19" type="ORF">DWV78_00480</name>
    <name evidence="18" type="ORF">DWW89_00935</name>
    <name evidence="21" type="ORF">DXA03_00965</name>
    <name evidence="17" type="ORF">DXB72_00905</name>
    <name evidence="10" type="ORF">ERS852417_00067</name>
    <name evidence="15" type="ORF">GKE07_01325</name>
    <name evidence="16" type="ORF">LD38_01465</name>
    <name evidence="11" type="ORF">LIZ56_06855</name>
    <name evidence="12" type="ORF">LIZ82_01070</name>
    <name evidence="13" type="ORF">LK487_01140</name>
    <name evidence="14" type="ORF">PNE45_01635</name>
</gene>
<dbReference type="InterPro" id="IPR006305">
    <property type="entry name" value="FliQ"/>
</dbReference>
<evidence type="ECO:0000313" key="38">
    <source>
        <dbReference type="Proteomes" id="UP000286181"/>
    </source>
</evidence>
<protein>
    <recommendedName>
        <fullName evidence="3 9">Flagellar biosynthetic protein FliQ</fullName>
    </recommendedName>
</protein>
<dbReference type="EMBL" id="QRXR01000001">
    <property type="protein sequence ID" value="RGU29343.1"/>
    <property type="molecule type" value="Genomic_DNA"/>
</dbReference>
<dbReference type="Proteomes" id="UP000284835">
    <property type="component" value="Unassembled WGS sequence"/>
</dbReference>
<dbReference type="PRINTS" id="PR00952">
    <property type="entry name" value="TYPE3IMQPROT"/>
</dbReference>
<keyword evidence="10" id="KW-0282">Flagellum</keyword>
<evidence type="ECO:0000313" key="21">
    <source>
        <dbReference type="EMBL" id="RGZ20107.1"/>
    </source>
</evidence>
<dbReference type="PANTHER" id="PTHR34040:SF2">
    <property type="entry name" value="FLAGELLAR BIOSYNTHETIC PROTEIN FLIQ"/>
    <property type="match status" value="1"/>
</dbReference>
<evidence type="ECO:0000313" key="20">
    <source>
        <dbReference type="EMBL" id="RGW88995.1"/>
    </source>
</evidence>
<evidence type="ECO:0000313" key="30">
    <source>
        <dbReference type="Proteomes" id="UP000260970"/>
    </source>
</evidence>
<evidence type="ECO:0000313" key="32">
    <source>
        <dbReference type="Proteomes" id="UP000283431"/>
    </source>
</evidence>
<dbReference type="EMBL" id="QSDV01000001">
    <property type="protein sequence ID" value="RGZ20107.1"/>
    <property type="molecule type" value="Genomic_DNA"/>
</dbReference>
<dbReference type="PANTHER" id="PTHR34040">
    <property type="entry name" value="FLAGELLAR BIOSYNTHETIC PROTEIN FLIQ"/>
    <property type="match status" value="1"/>
</dbReference>
<reference evidence="16 29" key="1">
    <citation type="submission" date="2014-09" db="EMBL/GenBank/DDBJ databases">
        <title>Butyrate-producing bacteria isolated from human gut.</title>
        <authorList>
            <person name="Zhang Q."/>
            <person name="Zhao L."/>
        </authorList>
    </citation>
    <scope>NUCLEOTIDE SEQUENCE [LARGE SCALE GENOMIC DNA]</scope>
    <source>
        <strain evidence="16 29">R22</strain>
    </source>
</reference>
<proteinExistence type="inferred from homology"/>
<keyword evidence="4 9" id="KW-1003">Cell membrane</keyword>
<sequence length="92" mass="10291">MITQEAVLDIAREAIYTTIITSAPLLLISLIVGLIVSIFQTVTSIQEQTLTFVPKIIAIFLVMMLCGSWMLDTMSGFMTDLWSKFSYYISMG</sequence>
<evidence type="ECO:0000313" key="22">
    <source>
        <dbReference type="EMBL" id="RGZ77007.1"/>
    </source>
</evidence>
<dbReference type="EMBL" id="QSFZ01000003">
    <property type="protein sequence ID" value="RHA93522.1"/>
    <property type="molecule type" value="Genomic_DNA"/>
</dbReference>
<evidence type="ECO:0000256" key="8">
    <source>
        <dbReference type="ARBA" id="ARBA00023143"/>
    </source>
</evidence>
<dbReference type="Proteomes" id="UP001197741">
    <property type="component" value="Unassembled WGS sequence"/>
</dbReference>
<evidence type="ECO:0000313" key="36">
    <source>
        <dbReference type="Proteomes" id="UP000284835"/>
    </source>
</evidence>
<comment type="subcellular location">
    <subcellularLocation>
        <location evidence="1 9">Cell membrane</location>
        <topology evidence="1">Multi-pass membrane protein</topology>
    </subcellularLocation>
    <subcellularLocation>
        <location evidence="9">Bacterial flagellum basal body</location>
    </subcellularLocation>
</comment>
<dbReference type="EMBL" id="QROF01000001">
    <property type="protein sequence ID" value="RHL08122.1"/>
    <property type="molecule type" value="Genomic_DNA"/>
</dbReference>
<dbReference type="Proteomes" id="UP000286220">
    <property type="component" value="Unassembled WGS sequence"/>
</dbReference>
<dbReference type="Proteomes" id="UP000283683">
    <property type="component" value="Unassembled WGS sequence"/>
</dbReference>
<reference evidence="15 41" key="4">
    <citation type="journal article" date="2019" name="Nat. Med.">
        <title>A library of human gut bacterial isolates paired with longitudinal multiomics data enables mechanistic microbiome research.</title>
        <authorList>
            <person name="Poyet M."/>
            <person name="Groussin M."/>
            <person name="Gibbons S.M."/>
            <person name="Avila-Pacheco J."/>
            <person name="Jiang X."/>
            <person name="Kearney S.M."/>
            <person name="Perrotta A.R."/>
            <person name="Berdy B."/>
            <person name="Zhao S."/>
            <person name="Lieberman T.D."/>
            <person name="Swanson P.K."/>
            <person name="Smith M."/>
            <person name="Roesemann S."/>
            <person name="Alexander J.E."/>
            <person name="Rich S.A."/>
            <person name="Livny J."/>
            <person name="Vlamakis H."/>
            <person name="Clish C."/>
            <person name="Bullock K."/>
            <person name="Deik A."/>
            <person name="Scott J."/>
            <person name="Pierce K.A."/>
            <person name="Xavier R.J."/>
            <person name="Alm E.J."/>
        </authorList>
    </citation>
    <scope>NUCLEOTIDE SEQUENCE [LARGE SCALE GENOMIC DNA]</scope>
    <source>
        <strain evidence="15 41">BIOML-A11</strain>
    </source>
</reference>
<evidence type="ECO:0000313" key="35">
    <source>
        <dbReference type="Proteomes" id="UP000283765"/>
    </source>
</evidence>
<organism evidence="10 28">
    <name type="scientific">Agathobacter rectalis</name>
    <dbReference type="NCBI Taxonomy" id="39491"/>
    <lineage>
        <taxon>Bacteria</taxon>
        <taxon>Bacillati</taxon>
        <taxon>Bacillota</taxon>
        <taxon>Clostridia</taxon>
        <taxon>Lachnospirales</taxon>
        <taxon>Lachnospiraceae</taxon>
        <taxon>Agathobacter</taxon>
    </lineage>
</organism>
<dbReference type="Proteomes" id="UP000283431">
    <property type="component" value="Unassembled WGS sequence"/>
</dbReference>
<evidence type="ECO:0000313" key="16">
    <source>
        <dbReference type="EMBL" id="PWE84771.1"/>
    </source>
</evidence>
<dbReference type="EMBL" id="QSUG01000001">
    <property type="protein sequence ID" value="RGN26522.1"/>
    <property type="molecule type" value="Genomic_DNA"/>
</dbReference>
<dbReference type="EMBL" id="JRFS01000002">
    <property type="protein sequence ID" value="PWE84771.1"/>
    <property type="molecule type" value="Genomic_DNA"/>
</dbReference>
<evidence type="ECO:0000313" key="27">
    <source>
        <dbReference type="EMBL" id="RHL83143.1"/>
    </source>
</evidence>
<evidence type="ECO:0000256" key="4">
    <source>
        <dbReference type="ARBA" id="ARBA00022475"/>
    </source>
</evidence>
<evidence type="ECO:0000313" key="17">
    <source>
        <dbReference type="EMBL" id="RGN26522.1"/>
    </source>
</evidence>
<dbReference type="RefSeq" id="WP_012742633.1">
    <property type="nucleotide sequence ID" value="NZ_CP092643.1"/>
</dbReference>
<keyword evidence="10" id="KW-0966">Cell projection</keyword>
<dbReference type="Proteomes" id="UP000479563">
    <property type="component" value="Unassembled WGS sequence"/>
</dbReference>
<keyword evidence="5 9" id="KW-0812">Transmembrane</keyword>
<evidence type="ECO:0000313" key="24">
    <source>
        <dbReference type="EMBL" id="RHD97559.1"/>
    </source>
</evidence>
<dbReference type="EMBL" id="QSJS01000002">
    <property type="protein sequence ID" value="RHD97559.1"/>
    <property type="molecule type" value="Genomic_DNA"/>
</dbReference>
<keyword evidence="6 9" id="KW-1133">Transmembrane helix</keyword>
<comment type="function">
    <text evidence="9">Role in flagellar biosynthesis.</text>
</comment>
<dbReference type="EMBL" id="JAJCJK010000008">
    <property type="protein sequence ID" value="MCB6938133.1"/>
    <property type="molecule type" value="Genomic_DNA"/>
</dbReference>
<feature type="transmembrane region" description="Helical" evidence="9">
    <location>
        <begin position="15"/>
        <end position="40"/>
    </location>
</feature>
<dbReference type="NCBIfam" id="TIGR01402">
    <property type="entry name" value="fliQ"/>
    <property type="match status" value="1"/>
</dbReference>
<comment type="similarity">
    <text evidence="2 9">Belongs to the FliQ/MopD/SpaQ family.</text>
</comment>
<dbReference type="EMBL" id="CYYW01000001">
    <property type="protein sequence ID" value="CUN35406.1"/>
    <property type="molecule type" value="Genomic_DNA"/>
</dbReference>
<dbReference type="PIRSF" id="PIRSF004669">
    <property type="entry name" value="FliQ"/>
    <property type="match status" value="1"/>
</dbReference>
<evidence type="ECO:0000313" key="28">
    <source>
        <dbReference type="Proteomes" id="UP000095384"/>
    </source>
</evidence>
<dbReference type="GO" id="GO:0005886">
    <property type="term" value="C:plasma membrane"/>
    <property type="evidence" value="ECO:0007669"/>
    <property type="project" value="UniProtKB-SubCell"/>
</dbReference>
<evidence type="ECO:0000256" key="1">
    <source>
        <dbReference type="ARBA" id="ARBA00004651"/>
    </source>
</evidence>
<dbReference type="GO" id="GO:0009425">
    <property type="term" value="C:bacterial-type flagellum basal body"/>
    <property type="evidence" value="ECO:0007669"/>
    <property type="project" value="UniProtKB-SubCell"/>
</dbReference>
<evidence type="ECO:0000313" key="39">
    <source>
        <dbReference type="Proteomes" id="UP000286220"/>
    </source>
</evidence>
<reference evidence="30 31" key="3">
    <citation type="submission" date="2018-08" db="EMBL/GenBank/DDBJ databases">
        <title>A genome reference for cultivated species of the human gut microbiota.</title>
        <authorList>
            <person name="Zou Y."/>
            <person name="Xue W."/>
            <person name="Luo G."/>
        </authorList>
    </citation>
    <scope>NUCLEOTIDE SEQUENCE [LARGE SCALE GENOMIC DNA]</scope>
    <source>
        <strain evidence="20 34">AF06-19</strain>
        <strain evidence="19 40">AF12-8</strain>
        <strain evidence="18 35">AF17-27</strain>
        <strain evidence="27 31">AF36-2BH</strain>
        <strain evidence="26 38">AF39-14AC</strain>
        <strain evidence="25 33">AM26-2LB</strain>
        <strain evidence="24 36">AM30-13AC</strain>
        <strain evidence="23 39">AM42-17AT</strain>
        <strain evidence="22 32">AM48-7</strain>
        <strain evidence="21 37">AM54-25XD</strain>
        <strain evidence="17 30">OM05-6AA</strain>
    </source>
</reference>
<evidence type="ECO:0000313" key="10">
    <source>
        <dbReference type="EMBL" id="CUN35406.1"/>
    </source>
</evidence>
<evidence type="ECO:0000313" key="25">
    <source>
        <dbReference type="EMBL" id="RHF08363.1"/>
    </source>
</evidence>
<evidence type="ECO:0000313" key="23">
    <source>
        <dbReference type="EMBL" id="RHA93522.1"/>
    </source>
</evidence>
<evidence type="ECO:0000313" key="14">
    <source>
        <dbReference type="EMBL" id="MDB8016738.1"/>
    </source>
</evidence>
<evidence type="ECO:0000256" key="5">
    <source>
        <dbReference type="ARBA" id="ARBA00022692"/>
    </source>
</evidence>
<dbReference type="EMBL" id="WKQP01000001">
    <property type="protein sequence ID" value="MSC58879.1"/>
    <property type="molecule type" value="Genomic_DNA"/>
</dbReference>
<dbReference type="Proteomes" id="UP001197684">
    <property type="component" value="Unassembled WGS sequence"/>
</dbReference>
<evidence type="ECO:0000313" key="13">
    <source>
        <dbReference type="EMBL" id="MCC2745650.1"/>
    </source>
</evidence>
<evidence type="ECO:0000313" key="11">
    <source>
        <dbReference type="EMBL" id="MCB6938133.1"/>
    </source>
</evidence>
<evidence type="ECO:0000313" key="29">
    <source>
        <dbReference type="Proteomes" id="UP000245905"/>
    </source>
</evidence>
<dbReference type="Proteomes" id="UP000286581">
    <property type="component" value="Unassembled WGS sequence"/>
</dbReference>
<keyword evidence="8 9" id="KW-0975">Bacterial flagellum</keyword>
<keyword evidence="10" id="KW-0969">Cilium</keyword>
<dbReference type="Proteomes" id="UP000286181">
    <property type="component" value="Unassembled WGS sequence"/>
</dbReference>
<name>A0A173W8Y7_9FIRM</name>
<evidence type="ECO:0000313" key="12">
    <source>
        <dbReference type="EMBL" id="MCB6959489.1"/>
    </source>
</evidence>
<dbReference type="OMA" id="EFTRYLW"/>
<evidence type="ECO:0000313" key="37">
    <source>
        <dbReference type="Proteomes" id="UP000285209"/>
    </source>
</evidence>
<dbReference type="Proteomes" id="UP000245905">
    <property type="component" value="Unassembled WGS sequence"/>
</dbReference>
<dbReference type="EMBL" id="QSEN01000001">
    <property type="protein sequence ID" value="RGZ77007.1"/>
    <property type="molecule type" value="Genomic_DNA"/>
</dbReference>
<dbReference type="Pfam" id="PF01313">
    <property type="entry name" value="Bac_export_3"/>
    <property type="match status" value="1"/>
</dbReference>
<dbReference type="EMBL" id="QSKY01000001">
    <property type="protein sequence ID" value="RHF08363.1"/>
    <property type="molecule type" value="Genomic_DNA"/>
</dbReference>
<evidence type="ECO:0000313" key="34">
    <source>
        <dbReference type="Proteomes" id="UP000283683"/>
    </source>
</evidence>
<dbReference type="Proteomes" id="UP001212823">
    <property type="component" value="Unassembled WGS sequence"/>
</dbReference>
<evidence type="ECO:0000256" key="6">
    <source>
        <dbReference type="ARBA" id="ARBA00022989"/>
    </source>
</evidence>
<reference evidence="11" key="6">
    <citation type="submission" date="2021-10" db="EMBL/GenBank/DDBJ databases">
        <title>Collection of gut derived symbiotic bacterial strains cultured from healthy donors.</title>
        <authorList>
            <person name="Lin H."/>
            <person name="Littmann E."/>
            <person name="Kohout C."/>
            <person name="Pamer E.G."/>
        </authorList>
    </citation>
    <scope>NUCLEOTIDE SEQUENCE</scope>
    <source>
        <strain evidence="12">DFI.7.28A</strain>
        <strain evidence="11">DFI.9.42</strain>
    </source>
</reference>
<dbReference type="GeneID" id="86988589"/>
<dbReference type="EMBL" id="QSAE01000001">
    <property type="protein sequence ID" value="RGW41679.1"/>
    <property type="molecule type" value="Genomic_DNA"/>
</dbReference>
<reference evidence="10 28" key="2">
    <citation type="submission" date="2015-09" db="EMBL/GenBank/DDBJ databases">
        <authorList>
            <consortium name="Pathogen Informatics"/>
        </authorList>
    </citation>
    <scope>NUCLEOTIDE SEQUENCE [LARGE SCALE GENOMIC DNA]</scope>
    <source>
        <strain evidence="10 28">2789STDY5608860</strain>
    </source>
</reference>
<reference evidence="13" key="5">
    <citation type="submission" date="2021-10" db="EMBL/GenBank/DDBJ databases">
        <title>Collection of gut derived symbiotic bacterial strains cultured from healthy donors.</title>
        <authorList>
            <person name="Lin H."/>
            <person name="Littmann E."/>
            <person name="Claire K."/>
            <person name="Pamer E."/>
        </authorList>
    </citation>
    <scope>NUCLEOTIDE SEQUENCE</scope>
    <source>
        <strain evidence="13">MSK.22.92</strain>
    </source>
</reference>
<evidence type="ECO:0000313" key="15">
    <source>
        <dbReference type="EMBL" id="MSC58879.1"/>
    </source>
</evidence>
<dbReference type="EMBL" id="JAJCJQ010000001">
    <property type="protein sequence ID" value="MCB6959489.1"/>
    <property type="molecule type" value="Genomic_DNA"/>
</dbReference>
<keyword evidence="7 9" id="KW-0472">Membrane</keyword>
<dbReference type="GO" id="GO:0044780">
    <property type="term" value="P:bacterial-type flagellum assembly"/>
    <property type="evidence" value="ECO:0007669"/>
    <property type="project" value="InterPro"/>
</dbReference>
<evidence type="ECO:0000313" key="26">
    <source>
        <dbReference type="EMBL" id="RHL08122.1"/>
    </source>
</evidence>
<evidence type="ECO:0000313" key="19">
    <source>
        <dbReference type="EMBL" id="RGW41679.1"/>
    </source>
</evidence>
<dbReference type="EMBL" id="QRPB01000001">
    <property type="protein sequence ID" value="RHL83143.1"/>
    <property type="molecule type" value="Genomic_DNA"/>
</dbReference>
<evidence type="ECO:0000313" key="41">
    <source>
        <dbReference type="Proteomes" id="UP000479563"/>
    </source>
</evidence>
<dbReference type="Proteomes" id="UP000266698">
    <property type="component" value="Unassembled WGS sequence"/>
</dbReference>
<reference evidence="14" key="7">
    <citation type="submission" date="2023-01" db="EMBL/GenBank/DDBJ databases">
        <title>Human gut microbiome strain richness.</title>
        <authorList>
            <person name="Chen-Liaw A."/>
        </authorList>
    </citation>
    <scope>NUCLEOTIDE SEQUENCE</scope>
    <source>
        <strain evidence="14">1001283st1_D2_1001283B150209_150212</strain>
    </source>
</reference>
<evidence type="ECO:0000313" key="31">
    <source>
        <dbReference type="Proteomes" id="UP000266698"/>
    </source>
</evidence>
<dbReference type="AlphaFoldDB" id="A0A173W8Y7"/>
<dbReference type="Proteomes" id="UP000260970">
    <property type="component" value="Unassembled WGS sequence"/>
</dbReference>
<dbReference type="EMBL" id="JAQLYE010000002">
    <property type="protein sequence ID" value="MDB8016738.1"/>
    <property type="molecule type" value="Genomic_DNA"/>
</dbReference>
<dbReference type="EMBL" id="JAJFBX010000001">
    <property type="protein sequence ID" value="MCC2745650.1"/>
    <property type="molecule type" value="Genomic_DNA"/>
</dbReference>
<dbReference type="GO" id="GO:0009306">
    <property type="term" value="P:protein secretion"/>
    <property type="evidence" value="ECO:0007669"/>
    <property type="project" value="InterPro"/>
</dbReference>
<dbReference type="Proteomes" id="UP000095384">
    <property type="component" value="Unassembled WGS sequence"/>
</dbReference>
<evidence type="ECO:0000256" key="2">
    <source>
        <dbReference type="ARBA" id="ARBA00006156"/>
    </source>
</evidence>
<dbReference type="Proteomes" id="UP000283501">
    <property type="component" value="Unassembled WGS sequence"/>
</dbReference>
<dbReference type="Proteomes" id="UP001197847">
    <property type="component" value="Unassembled WGS sequence"/>
</dbReference>
<evidence type="ECO:0000256" key="9">
    <source>
        <dbReference type="RuleBase" id="RU364090"/>
    </source>
</evidence>